<feature type="domain" description="Beta-lactamase-related" evidence="1">
    <location>
        <begin position="94"/>
        <end position="362"/>
    </location>
</feature>
<dbReference type="EMBL" id="LPXO01000004">
    <property type="protein sequence ID" value="KUF11258.1"/>
    <property type="molecule type" value="Genomic_DNA"/>
</dbReference>
<reference evidence="2 3" key="1">
    <citation type="submission" date="2015-12" db="EMBL/GenBank/DDBJ databases">
        <authorList>
            <person name="Shamseldin A."/>
            <person name="Moawad H."/>
            <person name="Abd El-Rahim W.M."/>
            <person name="Sadowsky M.J."/>
        </authorList>
    </citation>
    <scope>NUCLEOTIDE SEQUENCE [LARGE SCALE GENOMIC DNA]</scope>
    <source>
        <strain evidence="2 3">SJ5A-1</strain>
    </source>
</reference>
<dbReference type="PANTHER" id="PTHR43283:SF14">
    <property type="entry name" value="BLL8153 PROTEIN"/>
    <property type="match status" value="1"/>
</dbReference>
<gene>
    <name evidence="2" type="ORF">AVJ23_09425</name>
</gene>
<dbReference type="RefSeq" id="WP_058861922.1">
    <property type="nucleotide sequence ID" value="NZ_LPXO01000004.1"/>
</dbReference>
<evidence type="ECO:0000313" key="3">
    <source>
        <dbReference type="Proteomes" id="UP000054396"/>
    </source>
</evidence>
<evidence type="ECO:0000313" key="2">
    <source>
        <dbReference type="EMBL" id="KUF11258.1"/>
    </source>
</evidence>
<dbReference type="STRING" id="1685382.AVJ23_09425"/>
<comment type="caution">
    <text evidence="2">The sequence shown here is derived from an EMBL/GenBank/DDBJ whole genome shotgun (WGS) entry which is preliminary data.</text>
</comment>
<dbReference type="Gene3D" id="3.40.710.10">
    <property type="entry name" value="DD-peptidase/beta-lactamase superfamily"/>
    <property type="match status" value="1"/>
</dbReference>
<dbReference type="PANTHER" id="PTHR43283">
    <property type="entry name" value="BETA-LACTAMASE-RELATED"/>
    <property type="match status" value="1"/>
</dbReference>
<dbReference type="Proteomes" id="UP000054396">
    <property type="component" value="Unassembled WGS sequence"/>
</dbReference>
<dbReference type="SUPFAM" id="SSF56601">
    <property type="entry name" value="beta-lactamase/transpeptidase-like"/>
    <property type="match status" value="1"/>
</dbReference>
<name>A0A0W7WL39_9RHOB</name>
<sequence length="390" mass="41848">MTPRLRRLGLALLGLLVVLAALALWQREALLRLNAVNTLFAEDRIVHNFSHMGTLFETAPIPVGAPADPLPAGNPLPMPRGYDAWLARRAVTGIVVLRDGAVVHEAYRLGTGPEDLRISWSVAKSYLSGLFGILMQQGHIDSLDDPVTKYAPDLAGSAYDGVSIRHVLQMASGVEFDEDYLDFWSDINKMGRVLALGGSMDAFAAGLEARTGPPGQDWAYVSIDTHVLAMVLRGATGQSLTELMGTHLLGPLGTRAAPYYVTDGDGVAFALGGLNLTTRDYARMGELFRQGGRFDGRQIVPADWVAASTAPSAPTDPGAIRYGYQWWIPADARTGEFLARGVYGQYVYIGRQSGTVVAVNAADRAFREAGAYGDALGMLRAIAARNGETP</sequence>
<dbReference type="InterPro" id="IPR050789">
    <property type="entry name" value="Diverse_Enzym_Activities"/>
</dbReference>
<dbReference type="OrthoDB" id="9814204at2"/>
<protein>
    <submittedName>
        <fullName evidence="2">6-aminohexanoate hydrolase</fullName>
    </submittedName>
</protein>
<dbReference type="InterPro" id="IPR001466">
    <property type="entry name" value="Beta-lactam-related"/>
</dbReference>
<dbReference type="AlphaFoldDB" id="A0A0W7WL39"/>
<organism evidence="2 3">
    <name type="scientific">Pseudoponticoccus marisrubri</name>
    <dbReference type="NCBI Taxonomy" id="1685382"/>
    <lineage>
        <taxon>Bacteria</taxon>
        <taxon>Pseudomonadati</taxon>
        <taxon>Pseudomonadota</taxon>
        <taxon>Alphaproteobacteria</taxon>
        <taxon>Rhodobacterales</taxon>
        <taxon>Roseobacteraceae</taxon>
        <taxon>Pseudoponticoccus</taxon>
    </lineage>
</organism>
<dbReference type="Pfam" id="PF00144">
    <property type="entry name" value="Beta-lactamase"/>
    <property type="match status" value="1"/>
</dbReference>
<proteinExistence type="predicted"/>
<keyword evidence="3" id="KW-1185">Reference proteome</keyword>
<dbReference type="GO" id="GO:0016787">
    <property type="term" value="F:hydrolase activity"/>
    <property type="evidence" value="ECO:0007669"/>
    <property type="project" value="UniProtKB-KW"/>
</dbReference>
<keyword evidence="2" id="KW-0378">Hydrolase</keyword>
<accession>A0A0W7WL39</accession>
<dbReference type="InterPro" id="IPR012338">
    <property type="entry name" value="Beta-lactam/transpept-like"/>
</dbReference>
<evidence type="ECO:0000259" key="1">
    <source>
        <dbReference type="Pfam" id="PF00144"/>
    </source>
</evidence>